<dbReference type="InterPro" id="IPR011042">
    <property type="entry name" value="6-blade_b-propeller_TolB-like"/>
</dbReference>
<dbReference type="OrthoDB" id="9802240at2"/>
<reference evidence="5" key="1">
    <citation type="submission" date="2017-02" db="EMBL/GenBank/DDBJ databases">
        <authorList>
            <person name="Mornico D."/>
        </authorList>
    </citation>
    <scope>NUCLEOTIDE SEQUENCE [LARGE SCALE GENOMIC DNA]</scope>
</reference>
<dbReference type="RefSeq" id="WP_077448943.1">
    <property type="nucleotide sequence ID" value="NZ_FUGD01000088.1"/>
</dbReference>
<dbReference type="GO" id="GO:0042597">
    <property type="term" value="C:periplasmic space"/>
    <property type="evidence" value="ECO:0007669"/>
    <property type="project" value="InterPro"/>
</dbReference>
<dbReference type="Gene3D" id="3.40.50.10070">
    <property type="entry name" value="TolB, N-terminal domain"/>
    <property type="match status" value="1"/>
</dbReference>
<dbReference type="InterPro" id="IPR011659">
    <property type="entry name" value="WD40"/>
</dbReference>
<evidence type="ECO:0000256" key="2">
    <source>
        <dbReference type="SAM" id="SignalP"/>
    </source>
</evidence>
<dbReference type="SUPFAM" id="SSF69304">
    <property type="entry name" value="Tricorn protease N-terminal domain"/>
    <property type="match status" value="1"/>
</dbReference>
<dbReference type="Gene3D" id="2.120.10.30">
    <property type="entry name" value="TolB, C-terminal domain"/>
    <property type="match status" value="1"/>
</dbReference>
<dbReference type="PANTHER" id="PTHR36842">
    <property type="entry name" value="PROTEIN TOLB HOMOLOG"/>
    <property type="match status" value="1"/>
</dbReference>
<comment type="similarity">
    <text evidence="1">Belongs to the TolB family.</text>
</comment>
<dbReference type="SUPFAM" id="SSF52964">
    <property type="entry name" value="TolB, N-terminal domain"/>
    <property type="match status" value="1"/>
</dbReference>
<dbReference type="Proteomes" id="UP000188169">
    <property type="component" value="Unassembled WGS sequence"/>
</dbReference>
<proteinExistence type="inferred from homology"/>
<dbReference type="STRING" id="1945520.A1019T_01527"/>
<name>A0A1R4EGB6_9GAMM</name>
<evidence type="ECO:0000259" key="3">
    <source>
        <dbReference type="Pfam" id="PF04052"/>
    </source>
</evidence>
<protein>
    <submittedName>
        <fullName evidence="4">Translocation protein TolB</fullName>
    </submittedName>
</protein>
<dbReference type="PANTHER" id="PTHR36842:SF1">
    <property type="entry name" value="PROTEIN TOLB"/>
    <property type="match status" value="1"/>
</dbReference>
<dbReference type="InterPro" id="IPR007195">
    <property type="entry name" value="TolB_N"/>
</dbReference>
<dbReference type="EMBL" id="FUGD01000088">
    <property type="protein sequence ID" value="SJM37551.1"/>
    <property type="molecule type" value="Genomic_DNA"/>
</dbReference>
<gene>
    <name evidence="4" type="ORF">A1019T_01527</name>
</gene>
<feature type="domain" description="TolB N-terminal" evidence="3">
    <location>
        <begin position="50"/>
        <end position="144"/>
    </location>
</feature>
<dbReference type="AlphaFoldDB" id="A0A1R4EGB6"/>
<accession>A0A1R4EGB6</accession>
<evidence type="ECO:0000313" key="5">
    <source>
        <dbReference type="Proteomes" id="UP000188169"/>
    </source>
</evidence>
<feature type="chain" id="PRO_5012751732" evidence="2">
    <location>
        <begin position="43"/>
        <end position="443"/>
    </location>
</feature>
<organism evidence="4 5">
    <name type="scientific">Psychrobacter pasteurii</name>
    <dbReference type="NCBI Taxonomy" id="1945520"/>
    <lineage>
        <taxon>Bacteria</taxon>
        <taxon>Pseudomonadati</taxon>
        <taxon>Pseudomonadota</taxon>
        <taxon>Gammaproteobacteria</taxon>
        <taxon>Moraxellales</taxon>
        <taxon>Moraxellaceae</taxon>
        <taxon>Psychrobacter</taxon>
    </lineage>
</organism>
<sequence length="443" mass="47078">MAKNKMMTPKNTLTPSYSRFTTGLSCALLASLGMLVGTTANAEEDYDLEVTISKKGEVSKNQVAFVPFAGDSNTSQTIQKDLQATPLKVTSEGLIGQPHSRDDLAATLPAWQQLGIPYMVIGSSKSVAGNTTITFEVIEVAKGRIIKGTQTVTAVDSKTAAHKASGRIYELITGKKLDLNARLIYVEEKGSGKSKTSALVLVDADGSNKRVLSRVTDATIYSPAVSPDGRSVAYSVQLKDNSANLWKYDLKTSQLTRLVEMKGSSLNPSFSSDGSKILFSSTVNGDADIYRINSNGGKPELVMSGPYEQVTPSYAPNGSFVYASDHASPNRPSIYRYNFSGSPVQISRGGYATNPNYSPDGTKIGFLSGRNAAIMSSNGSILANFGATGLDEAPRFSPSGERVVYSQGAKKGNLVIRYVDGGKVTTLPTDGIAKSPTWVPSAE</sequence>
<keyword evidence="2" id="KW-0732">Signal</keyword>
<evidence type="ECO:0000256" key="1">
    <source>
        <dbReference type="ARBA" id="ARBA00009820"/>
    </source>
</evidence>
<dbReference type="GO" id="GO:0015031">
    <property type="term" value="P:protein transport"/>
    <property type="evidence" value="ECO:0007669"/>
    <property type="project" value="InterPro"/>
</dbReference>
<feature type="signal peptide" evidence="2">
    <location>
        <begin position="1"/>
        <end position="42"/>
    </location>
</feature>
<keyword evidence="5" id="KW-1185">Reference proteome</keyword>
<dbReference type="Pfam" id="PF04052">
    <property type="entry name" value="TolB_N"/>
    <property type="match status" value="1"/>
</dbReference>
<dbReference type="Pfam" id="PF07676">
    <property type="entry name" value="PD40"/>
    <property type="match status" value="4"/>
</dbReference>
<evidence type="ECO:0000313" key="4">
    <source>
        <dbReference type="EMBL" id="SJM37551.1"/>
    </source>
</evidence>